<sequence>MGSKILCLDVFRVAEEIRVPVRVLPVSGASLGQYGNLESAIWPFWGYDDVLGSNETIAVPLAGSPD</sequence>
<dbReference type="AlphaFoldDB" id="A0A2P5ASB0"/>
<comment type="caution">
    <text evidence="1">The sequence shown here is derived from an EMBL/GenBank/DDBJ whole genome shotgun (WGS) entry which is preliminary data.</text>
</comment>
<reference evidence="2" key="1">
    <citation type="submission" date="2016-06" db="EMBL/GenBank/DDBJ databases">
        <title>Parallel loss of symbiosis genes in relatives of nitrogen-fixing non-legume Parasponia.</title>
        <authorList>
            <person name="Van Velzen R."/>
            <person name="Holmer R."/>
            <person name="Bu F."/>
            <person name="Rutten L."/>
            <person name="Van Zeijl A."/>
            <person name="Liu W."/>
            <person name="Santuari L."/>
            <person name="Cao Q."/>
            <person name="Sharma T."/>
            <person name="Shen D."/>
            <person name="Roswanjaya Y."/>
            <person name="Wardhani T."/>
            <person name="Kalhor M.S."/>
            <person name="Jansen J."/>
            <person name="Van den Hoogen J."/>
            <person name="Gungor B."/>
            <person name="Hartog M."/>
            <person name="Hontelez J."/>
            <person name="Verver J."/>
            <person name="Yang W.-C."/>
            <person name="Schijlen E."/>
            <person name="Repin R."/>
            <person name="Schilthuizen M."/>
            <person name="Schranz E."/>
            <person name="Heidstra R."/>
            <person name="Miyata K."/>
            <person name="Fedorova E."/>
            <person name="Kohlen W."/>
            <person name="Bisseling T."/>
            <person name="Smit S."/>
            <person name="Geurts R."/>
        </authorList>
    </citation>
    <scope>NUCLEOTIDE SEQUENCE [LARGE SCALE GENOMIC DNA]</scope>
    <source>
        <strain evidence="2">cv. WU1-14</strain>
    </source>
</reference>
<accession>A0A2P5ASB0</accession>
<protein>
    <submittedName>
        <fullName evidence="1">Uncharacterized protein</fullName>
    </submittedName>
</protein>
<evidence type="ECO:0000313" key="2">
    <source>
        <dbReference type="Proteomes" id="UP000237105"/>
    </source>
</evidence>
<evidence type="ECO:0000313" key="1">
    <source>
        <dbReference type="EMBL" id="PON39419.1"/>
    </source>
</evidence>
<dbReference type="OrthoDB" id="10386210at2759"/>
<gene>
    <name evidence="1" type="ORF">PanWU01x14_305310</name>
</gene>
<dbReference type="Proteomes" id="UP000237105">
    <property type="component" value="Unassembled WGS sequence"/>
</dbReference>
<keyword evidence="2" id="KW-1185">Reference proteome</keyword>
<proteinExistence type="predicted"/>
<dbReference type="EMBL" id="JXTB01000467">
    <property type="protein sequence ID" value="PON39419.1"/>
    <property type="molecule type" value="Genomic_DNA"/>
</dbReference>
<name>A0A2P5ASB0_PARAD</name>
<organism evidence="1 2">
    <name type="scientific">Parasponia andersonii</name>
    <name type="common">Sponia andersonii</name>
    <dbReference type="NCBI Taxonomy" id="3476"/>
    <lineage>
        <taxon>Eukaryota</taxon>
        <taxon>Viridiplantae</taxon>
        <taxon>Streptophyta</taxon>
        <taxon>Embryophyta</taxon>
        <taxon>Tracheophyta</taxon>
        <taxon>Spermatophyta</taxon>
        <taxon>Magnoliopsida</taxon>
        <taxon>eudicotyledons</taxon>
        <taxon>Gunneridae</taxon>
        <taxon>Pentapetalae</taxon>
        <taxon>rosids</taxon>
        <taxon>fabids</taxon>
        <taxon>Rosales</taxon>
        <taxon>Cannabaceae</taxon>
        <taxon>Parasponia</taxon>
    </lineage>
</organism>